<dbReference type="InterPro" id="IPR037217">
    <property type="entry name" value="Trp/Indoleamine_2_3_dOase-like"/>
</dbReference>
<dbReference type="PANTHER" id="PTHR28657">
    <property type="entry name" value="INDOLEAMINE 2,3-DIOXYGENASE"/>
    <property type="match status" value="1"/>
</dbReference>
<keyword evidence="7" id="KW-1185">Reference proteome</keyword>
<dbReference type="SUPFAM" id="SSF140959">
    <property type="entry name" value="Indolic compounds 2,3-dioxygenase-like"/>
    <property type="match status" value="1"/>
</dbReference>
<proteinExistence type="inferred from homology"/>
<keyword evidence="5" id="KW-0175">Coiled coil</keyword>
<comment type="similarity">
    <text evidence="1">Belongs to the indoleamine 2,3-dioxygenase family.</text>
</comment>
<feature type="coiled-coil region" evidence="5">
    <location>
        <begin position="465"/>
        <end position="492"/>
    </location>
</feature>
<evidence type="ECO:0000256" key="1">
    <source>
        <dbReference type="ARBA" id="ARBA00007119"/>
    </source>
</evidence>
<dbReference type="GO" id="GO:0016702">
    <property type="term" value="F:oxidoreductase activity, acting on single donors with incorporation of molecular oxygen, incorporation of two atoms of oxygen"/>
    <property type="evidence" value="ECO:0007669"/>
    <property type="project" value="UniProtKB-ARBA"/>
</dbReference>
<organism evidence="6 7">
    <name type="scientific">Gonapodya prolifera (strain JEL478)</name>
    <name type="common">Monoblepharis prolifera</name>
    <dbReference type="NCBI Taxonomy" id="1344416"/>
    <lineage>
        <taxon>Eukaryota</taxon>
        <taxon>Fungi</taxon>
        <taxon>Fungi incertae sedis</taxon>
        <taxon>Chytridiomycota</taxon>
        <taxon>Chytridiomycota incertae sedis</taxon>
        <taxon>Monoblepharidomycetes</taxon>
        <taxon>Monoblepharidales</taxon>
        <taxon>Gonapodyaceae</taxon>
        <taxon>Gonapodya</taxon>
    </lineage>
</organism>
<dbReference type="STRING" id="1344416.A0A139AJ39"/>
<dbReference type="OrthoDB" id="10262710at2759"/>
<feature type="binding site" description="proximal binding residue" evidence="4">
    <location>
        <position position="401"/>
    </location>
    <ligand>
        <name>heme b</name>
        <dbReference type="ChEBI" id="CHEBI:60344"/>
    </ligand>
    <ligandPart>
        <name>Fe</name>
        <dbReference type="ChEBI" id="CHEBI:18248"/>
    </ligandPart>
</feature>
<sequence>MQRAKGLARFYVTASSRALASPVPSFGARANPTFQLVEDYRSDSALPVFTVGRANGFLPRKDPIDVLPAQFDSLEHILQRMPVYLRNGGRGLLARGELGDEVLSRFPLLDVSEITDLELLAALYRDYTFLASAYLLEPCDLEIRRTGDSYGLGRPVLPKQIAVPLSILADRLFSKPFMEYAQSYALYNFRRIDPSRPHDYKNLDVIRSFAGSESEVGFILVHVAMVRHSGALVSATVDTIDAAARGDRDKFNAGLEELVEAARRINFVMDTMWGRSEPSGYKDFRTFIMGTKNQPMFPNGVLYEGVSDQPTFFRGESGANDSIVPTLDNLLQLTERMPQNPLTETLMDFRTYRPSHHSAWVTWVEARAREIGVRAFAEADPNSAVTYVEALDQIREFRDRHWRFTKAYILKYTNHPVATGGSPIIHWLPNQLSAVLTAIQDVSAKIGARETELTPDKKEVLGALRDRAATEARILAREVRKLEEMKKSTEDVTSA</sequence>
<evidence type="ECO:0000256" key="4">
    <source>
        <dbReference type="PIRSR" id="PIRSR600898-1"/>
    </source>
</evidence>
<dbReference type="Pfam" id="PF01231">
    <property type="entry name" value="IDO"/>
    <property type="match status" value="1"/>
</dbReference>
<evidence type="ECO:0000313" key="6">
    <source>
        <dbReference type="EMBL" id="KXS16821.1"/>
    </source>
</evidence>
<dbReference type="PANTHER" id="PTHR28657:SF3">
    <property type="entry name" value="INDOLEAMINE 2,3-DIOXYGENASE"/>
    <property type="match status" value="1"/>
</dbReference>
<keyword evidence="4" id="KW-0349">Heme</keyword>
<keyword evidence="2 4" id="KW-0479">Metal-binding</keyword>
<dbReference type="Gene3D" id="1.20.58.480">
    <property type="match status" value="1"/>
</dbReference>
<evidence type="ECO:0000256" key="5">
    <source>
        <dbReference type="SAM" id="Coils"/>
    </source>
</evidence>
<evidence type="ECO:0000256" key="2">
    <source>
        <dbReference type="ARBA" id="ARBA00022723"/>
    </source>
</evidence>
<evidence type="ECO:0000256" key="3">
    <source>
        <dbReference type="ARBA" id="ARBA00023004"/>
    </source>
</evidence>
<reference evidence="6 7" key="1">
    <citation type="journal article" date="2015" name="Genome Biol. Evol.">
        <title>Phylogenomic analyses indicate that early fungi evolved digesting cell walls of algal ancestors of land plants.</title>
        <authorList>
            <person name="Chang Y."/>
            <person name="Wang S."/>
            <person name="Sekimoto S."/>
            <person name="Aerts A.L."/>
            <person name="Choi C."/>
            <person name="Clum A."/>
            <person name="LaButti K.M."/>
            <person name="Lindquist E.A."/>
            <person name="Yee Ngan C."/>
            <person name="Ohm R.A."/>
            <person name="Salamov A.A."/>
            <person name="Grigoriev I.V."/>
            <person name="Spatafora J.W."/>
            <person name="Berbee M.L."/>
        </authorList>
    </citation>
    <scope>NUCLEOTIDE SEQUENCE [LARGE SCALE GENOMIC DNA]</scope>
    <source>
        <strain evidence="6 7">JEL478</strain>
    </source>
</reference>
<keyword evidence="3 4" id="KW-0408">Iron</keyword>
<dbReference type="AlphaFoldDB" id="A0A139AJ39"/>
<gene>
    <name evidence="6" type="ORF">M427DRAFT_55165</name>
</gene>
<dbReference type="GO" id="GO:0019441">
    <property type="term" value="P:L-tryptophan catabolic process to kynurenine"/>
    <property type="evidence" value="ECO:0007669"/>
    <property type="project" value="InterPro"/>
</dbReference>
<evidence type="ECO:0000313" key="7">
    <source>
        <dbReference type="Proteomes" id="UP000070544"/>
    </source>
</evidence>
<accession>A0A139AJ39</accession>
<dbReference type="EMBL" id="KQ965750">
    <property type="protein sequence ID" value="KXS16821.1"/>
    <property type="molecule type" value="Genomic_DNA"/>
</dbReference>
<dbReference type="OMA" id="TYELGPA"/>
<name>A0A139AJ39_GONPJ</name>
<dbReference type="GO" id="GO:0046872">
    <property type="term" value="F:metal ion binding"/>
    <property type="evidence" value="ECO:0007669"/>
    <property type="project" value="UniProtKB-KW"/>
</dbReference>
<dbReference type="InterPro" id="IPR000898">
    <property type="entry name" value="Indolamine_dOase"/>
</dbReference>
<dbReference type="GO" id="GO:0020037">
    <property type="term" value="F:heme binding"/>
    <property type="evidence" value="ECO:0007669"/>
    <property type="project" value="InterPro"/>
</dbReference>
<dbReference type="Proteomes" id="UP000070544">
    <property type="component" value="Unassembled WGS sequence"/>
</dbReference>
<protein>
    <submittedName>
        <fullName evidence="6">Putative surface protein with EGF domain</fullName>
    </submittedName>
</protein>